<organism evidence="1 2">
    <name type="scientific">Serendipita vermifera MAFF 305830</name>
    <dbReference type="NCBI Taxonomy" id="933852"/>
    <lineage>
        <taxon>Eukaryota</taxon>
        <taxon>Fungi</taxon>
        <taxon>Dikarya</taxon>
        <taxon>Basidiomycota</taxon>
        <taxon>Agaricomycotina</taxon>
        <taxon>Agaricomycetes</taxon>
        <taxon>Sebacinales</taxon>
        <taxon>Serendipitaceae</taxon>
        <taxon>Serendipita</taxon>
    </lineage>
</organism>
<gene>
    <name evidence="1" type="ORF">M408DRAFT_177381</name>
</gene>
<dbReference type="EMBL" id="KN824303">
    <property type="protein sequence ID" value="KIM26768.1"/>
    <property type="molecule type" value="Genomic_DNA"/>
</dbReference>
<dbReference type="AlphaFoldDB" id="A0A0C2WKA2"/>
<protein>
    <submittedName>
        <fullName evidence="1">Uncharacterized protein</fullName>
    </submittedName>
</protein>
<dbReference type="HOGENOM" id="CLU_3107899_0_0_1"/>
<keyword evidence="2" id="KW-1185">Reference proteome</keyword>
<dbReference type="Proteomes" id="UP000054097">
    <property type="component" value="Unassembled WGS sequence"/>
</dbReference>
<sequence>MIKLLNQKCTSYISSLRVLPPNISSLLLDFWADEFHWYLQARRQDVRRNGC</sequence>
<name>A0A0C2WKA2_SERVB</name>
<accession>A0A0C2WKA2</accession>
<evidence type="ECO:0000313" key="1">
    <source>
        <dbReference type="EMBL" id="KIM26768.1"/>
    </source>
</evidence>
<reference evidence="1 2" key="1">
    <citation type="submission" date="2014-04" db="EMBL/GenBank/DDBJ databases">
        <authorList>
            <consortium name="DOE Joint Genome Institute"/>
            <person name="Kuo A."/>
            <person name="Zuccaro A."/>
            <person name="Kohler A."/>
            <person name="Nagy L.G."/>
            <person name="Floudas D."/>
            <person name="Copeland A."/>
            <person name="Barry K.W."/>
            <person name="Cichocki N."/>
            <person name="Veneault-Fourrey C."/>
            <person name="LaButti K."/>
            <person name="Lindquist E.A."/>
            <person name="Lipzen A."/>
            <person name="Lundell T."/>
            <person name="Morin E."/>
            <person name="Murat C."/>
            <person name="Sun H."/>
            <person name="Tunlid A."/>
            <person name="Henrissat B."/>
            <person name="Grigoriev I.V."/>
            <person name="Hibbett D.S."/>
            <person name="Martin F."/>
            <person name="Nordberg H.P."/>
            <person name="Cantor M.N."/>
            <person name="Hua S.X."/>
        </authorList>
    </citation>
    <scope>NUCLEOTIDE SEQUENCE [LARGE SCALE GENOMIC DNA]</scope>
    <source>
        <strain evidence="1 2">MAFF 305830</strain>
    </source>
</reference>
<reference evidence="2" key="2">
    <citation type="submission" date="2015-01" db="EMBL/GenBank/DDBJ databases">
        <title>Evolutionary Origins and Diversification of the Mycorrhizal Mutualists.</title>
        <authorList>
            <consortium name="DOE Joint Genome Institute"/>
            <consortium name="Mycorrhizal Genomics Consortium"/>
            <person name="Kohler A."/>
            <person name="Kuo A."/>
            <person name="Nagy L.G."/>
            <person name="Floudas D."/>
            <person name="Copeland A."/>
            <person name="Barry K.W."/>
            <person name="Cichocki N."/>
            <person name="Veneault-Fourrey C."/>
            <person name="LaButti K."/>
            <person name="Lindquist E.A."/>
            <person name="Lipzen A."/>
            <person name="Lundell T."/>
            <person name="Morin E."/>
            <person name="Murat C."/>
            <person name="Riley R."/>
            <person name="Ohm R."/>
            <person name="Sun H."/>
            <person name="Tunlid A."/>
            <person name="Henrissat B."/>
            <person name="Grigoriev I.V."/>
            <person name="Hibbett D.S."/>
            <person name="Martin F."/>
        </authorList>
    </citation>
    <scope>NUCLEOTIDE SEQUENCE [LARGE SCALE GENOMIC DNA]</scope>
    <source>
        <strain evidence="2">MAFF 305830</strain>
    </source>
</reference>
<evidence type="ECO:0000313" key="2">
    <source>
        <dbReference type="Proteomes" id="UP000054097"/>
    </source>
</evidence>
<proteinExistence type="predicted"/>